<dbReference type="RefSeq" id="WP_084274876.1">
    <property type="nucleotide sequence ID" value="NZ_AP026671.1"/>
</dbReference>
<dbReference type="OrthoDB" id="5345127at2"/>
<evidence type="ECO:0000313" key="2">
    <source>
        <dbReference type="EMBL" id="SMC08604.1"/>
    </source>
</evidence>
<accession>A0A1W1WQL6</accession>
<reference evidence="3" key="1">
    <citation type="submission" date="2017-04" db="EMBL/GenBank/DDBJ databases">
        <authorList>
            <person name="Varghese N."/>
            <person name="Submissions S."/>
        </authorList>
    </citation>
    <scope>NUCLEOTIDE SEQUENCE [LARGE SCALE GENOMIC DNA]</scope>
    <source>
        <strain evidence="3">DSM 16512</strain>
    </source>
</reference>
<keyword evidence="1" id="KW-1133">Transmembrane helix</keyword>
<evidence type="ECO:0000256" key="1">
    <source>
        <dbReference type="SAM" id="Phobius"/>
    </source>
</evidence>
<protein>
    <submittedName>
        <fullName evidence="2">Uncharacterized protein</fullName>
    </submittedName>
</protein>
<feature type="transmembrane region" description="Helical" evidence="1">
    <location>
        <begin position="45"/>
        <end position="65"/>
    </location>
</feature>
<dbReference type="AlphaFoldDB" id="A0A1W1WQL6"/>
<name>A0A1W1WQL6_9BACT</name>
<sequence>MEYYMQDIPYQDFLPIFVISAAVIMFGMMYAGFFTLVKLRLVKKFFMVFAYLSWFALVGCMYYLGELLRVEPYTQKVLIGAMVGYLVFPHVVYFLLEKVHARFEHNEAINS</sequence>
<evidence type="ECO:0000313" key="3">
    <source>
        <dbReference type="Proteomes" id="UP000192602"/>
    </source>
</evidence>
<keyword evidence="1" id="KW-0812">Transmembrane</keyword>
<dbReference type="EMBL" id="FWWZ01000001">
    <property type="protein sequence ID" value="SMC08604.1"/>
    <property type="molecule type" value="Genomic_DNA"/>
</dbReference>
<keyword evidence="3" id="KW-1185">Reference proteome</keyword>
<feature type="transmembrane region" description="Helical" evidence="1">
    <location>
        <begin position="77"/>
        <end position="96"/>
    </location>
</feature>
<dbReference type="STRING" id="1069081.SAMN05660197_0361"/>
<organism evidence="2 3">
    <name type="scientific">Nitratiruptor tergarcus DSM 16512</name>
    <dbReference type="NCBI Taxonomy" id="1069081"/>
    <lineage>
        <taxon>Bacteria</taxon>
        <taxon>Pseudomonadati</taxon>
        <taxon>Campylobacterota</taxon>
        <taxon>Epsilonproteobacteria</taxon>
        <taxon>Nautiliales</taxon>
        <taxon>Nitratiruptoraceae</taxon>
        <taxon>Nitratiruptor</taxon>
    </lineage>
</organism>
<proteinExistence type="predicted"/>
<gene>
    <name evidence="2" type="ORF">SAMN05660197_0361</name>
</gene>
<feature type="transmembrane region" description="Helical" evidence="1">
    <location>
        <begin position="13"/>
        <end position="33"/>
    </location>
</feature>
<dbReference type="Proteomes" id="UP000192602">
    <property type="component" value="Unassembled WGS sequence"/>
</dbReference>
<keyword evidence="1" id="KW-0472">Membrane</keyword>